<dbReference type="RefSeq" id="WP_015245167.1">
    <property type="nucleotide sequence ID" value="NC_019892.1"/>
</dbReference>
<feature type="compositionally biased region" description="Basic residues" evidence="1">
    <location>
        <begin position="50"/>
        <end position="61"/>
    </location>
</feature>
<organism evidence="3 4">
    <name type="scientific">Singulisphaera acidiphila (strain ATCC BAA-1392 / DSM 18658 / VKM B-2454 / MOB10)</name>
    <dbReference type="NCBI Taxonomy" id="886293"/>
    <lineage>
        <taxon>Bacteria</taxon>
        <taxon>Pseudomonadati</taxon>
        <taxon>Planctomycetota</taxon>
        <taxon>Planctomycetia</taxon>
        <taxon>Isosphaerales</taxon>
        <taxon>Isosphaeraceae</taxon>
        <taxon>Singulisphaera</taxon>
    </lineage>
</organism>
<feature type="compositionally biased region" description="Polar residues" evidence="1">
    <location>
        <begin position="62"/>
        <end position="71"/>
    </location>
</feature>
<dbReference type="KEGG" id="saci:Sinac_1618"/>
<gene>
    <name evidence="3" type="ordered locus">Sinac_1618</name>
</gene>
<reference evidence="3 4" key="1">
    <citation type="submission" date="2012-02" db="EMBL/GenBank/DDBJ databases">
        <title>Complete sequence of chromosome of Singulisphaera acidiphila DSM 18658.</title>
        <authorList>
            <consortium name="US DOE Joint Genome Institute (JGI-PGF)"/>
            <person name="Lucas S."/>
            <person name="Copeland A."/>
            <person name="Lapidus A."/>
            <person name="Glavina del Rio T."/>
            <person name="Dalin E."/>
            <person name="Tice H."/>
            <person name="Bruce D."/>
            <person name="Goodwin L."/>
            <person name="Pitluck S."/>
            <person name="Peters L."/>
            <person name="Ovchinnikova G."/>
            <person name="Chertkov O."/>
            <person name="Kyrpides N."/>
            <person name="Mavromatis K."/>
            <person name="Ivanova N."/>
            <person name="Brettin T."/>
            <person name="Detter J.C."/>
            <person name="Han C."/>
            <person name="Larimer F."/>
            <person name="Land M."/>
            <person name="Hauser L."/>
            <person name="Markowitz V."/>
            <person name="Cheng J.-F."/>
            <person name="Hugenholtz P."/>
            <person name="Woyke T."/>
            <person name="Wu D."/>
            <person name="Tindall B."/>
            <person name="Pomrenke H."/>
            <person name="Brambilla E."/>
            <person name="Klenk H.-P."/>
            <person name="Eisen J.A."/>
        </authorList>
    </citation>
    <scope>NUCLEOTIDE SEQUENCE [LARGE SCALE GENOMIC DNA]</scope>
    <source>
        <strain evidence="4">ATCC BAA-1392 / DSM 18658 / VKM B-2454 / MOB10</strain>
    </source>
</reference>
<feature type="chain" id="PRO_5003939984" description="Lipoprotein" evidence="2">
    <location>
        <begin position="25"/>
        <end position="71"/>
    </location>
</feature>
<feature type="region of interest" description="Disordered" evidence="1">
    <location>
        <begin position="49"/>
        <end position="71"/>
    </location>
</feature>
<keyword evidence="4" id="KW-1185">Reference proteome</keyword>
<dbReference type="Proteomes" id="UP000010798">
    <property type="component" value="Chromosome"/>
</dbReference>
<feature type="signal peptide" evidence="2">
    <location>
        <begin position="1"/>
        <end position="24"/>
    </location>
</feature>
<evidence type="ECO:0000313" key="4">
    <source>
        <dbReference type="Proteomes" id="UP000010798"/>
    </source>
</evidence>
<dbReference type="OrthoDB" id="9897975at2"/>
<dbReference type="PROSITE" id="PS51257">
    <property type="entry name" value="PROKAR_LIPOPROTEIN"/>
    <property type="match status" value="1"/>
</dbReference>
<evidence type="ECO:0000256" key="1">
    <source>
        <dbReference type="SAM" id="MobiDB-lite"/>
    </source>
</evidence>
<accession>L0D9S9</accession>
<name>L0D9S9_SINAD</name>
<evidence type="ECO:0000313" key="3">
    <source>
        <dbReference type="EMBL" id="AGA25997.1"/>
    </source>
</evidence>
<sequence>MRRASVTSVIALLALLTLGGCSNGLEEGMPSNITETPHPPELVTNQMRDHAKKIGASRRSHGPTSNRPPGR</sequence>
<evidence type="ECO:0000256" key="2">
    <source>
        <dbReference type="SAM" id="SignalP"/>
    </source>
</evidence>
<dbReference type="EMBL" id="CP003364">
    <property type="protein sequence ID" value="AGA25997.1"/>
    <property type="molecule type" value="Genomic_DNA"/>
</dbReference>
<dbReference type="HOGENOM" id="CLU_2737855_0_0_0"/>
<dbReference type="STRING" id="886293.Sinac_1618"/>
<proteinExistence type="predicted"/>
<protein>
    <recommendedName>
        <fullName evidence="5">Lipoprotein</fullName>
    </recommendedName>
</protein>
<keyword evidence="2" id="KW-0732">Signal</keyword>
<evidence type="ECO:0008006" key="5">
    <source>
        <dbReference type="Google" id="ProtNLM"/>
    </source>
</evidence>
<dbReference type="AlphaFoldDB" id="L0D9S9"/>